<feature type="compositionally biased region" description="Polar residues" evidence="8">
    <location>
        <begin position="147"/>
        <end position="157"/>
    </location>
</feature>
<dbReference type="GO" id="GO:0042783">
    <property type="term" value="P:symbiont-mediated evasion of host immune response"/>
    <property type="evidence" value="ECO:0007669"/>
    <property type="project" value="InterPro"/>
</dbReference>
<dbReference type="SUPFAM" id="SSF118251">
    <property type="entry name" value="Variant surface glycoprotein MITAT 1.2, VSG 221, C-terminal domain"/>
    <property type="match status" value="1"/>
</dbReference>
<comment type="subcellular location">
    <subcellularLocation>
        <location evidence="2">Cell membrane</location>
        <topology evidence="2">Lipid-anchor</topology>
        <topology evidence="2">GPI-anchor</topology>
    </subcellularLocation>
</comment>
<keyword evidence="6" id="KW-0325">Glycoprotein</keyword>
<keyword evidence="5" id="KW-0472">Membrane</keyword>
<evidence type="ECO:0000256" key="6">
    <source>
        <dbReference type="ARBA" id="ARBA00023180"/>
    </source>
</evidence>
<evidence type="ECO:0000256" key="4">
    <source>
        <dbReference type="ARBA" id="ARBA00022622"/>
    </source>
</evidence>
<feature type="signal peptide" evidence="9">
    <location>
        <begin position="1"/>
        <end position="24"/>
    </location>
</feature>
<evidence type="ECO:0000256" key="3">
    <source>
        <dbReference type="ARBA" id="ARBA00022475"/>
    </source>
</evidence>
<name>A0A1J0R617_9TRYP</name>
<keyword evidence="3" id="KW-1003">Cell membrane</keyword>
<organism evidence="11">
    <name type="scientific">Trypanosoma brucei</name>
    <dbReference type="NCBI Taxonomy" id="5691"/>
    <lineage>
        <taxon>Eukaryota</taxon>
        <taxon>Discoba</taxon>
        <taxon>Euglenozoa</taxon>
        <taxon>Kinetoplastea</taxon>
        <taxon>Metakinetoplastina</taxon>
        <taxon>Trypanosomatida</taxon>
        <taxon>Trypanosomatidae</taxon>
        <taxon>Trypanosoma</taxon>
    </lineage>
</organism>
<reference evidence="11" key="1">
    <citation type="submission" date="2016-08" db="EMBL/GenBank/DDBJ databases">
        <title>VSG repertoire of Trypanosoma brucei EATRO 1125.</title>
        <authorList>
            <person name="Cross G.A."/>
        </authorList>
    </citation>
    <scope>NUCLEOTIDE SEQUENCE</scope>
    <source>
        <strain evidence="11">EATRO 1125</strain>
    </source>
</reference>
<dbReference type="VEuPathDB" id="TriTrypDB:Tb927.3.490"/>
<dbReference type="GO" id="GO:0005886">
    <property type="term" value="C:plasma membrane"/>
    <property type="evidence" value="ECO:0007669"/>
    <property type="project" value="UniProtKB-SubCell"/>
</dbReference>
<feature type="compositionally biased region" description="Basic and acidic residues" evidence="8">
    <location>
        <begin position="437"/>
        <end position="460"/>
    </location>
</feature>
<feature type="domain" description="Trypanosome variant surface glycoprotein A-type N-terminal" evidence="10">
    <location>
        <begin position="270"/>
        <end position="395"/>
    </location>
</feature>
<dbReference type="GO" id="GO:0098552">
    <property type="term" value="C:side of membrane"/>
    <property type="evidence" value="ECO:0007669"/>
    <property type="project" value="UniProtKB-KW"/>
</dbReference>
<comment type="function">
    <text evidence="1">VSG forms a coat on the surface of the parasite. The trypanosome evades the immune response of the host by expressing a series of antigenically distinct VSGs from an estimated 1000 VSG genes.</text>
</comment>
<keyword evidence="9" id="KW-0732">Signal</keyword>
<evidence type="ECO:0000256" key="9">
    <source>
        <dbReference type="SAM" id="SignalP"/>
    </source>
</evidence>
<dbReference type="InterPro" id="IPR027446">
    <property type="entry name" value="VSG_C_dom_sf"/>
</dbReference>
<sequence>MYIQASVVFSALMLKLLSASICTAEEITDANAVSTVKTACESAQLLQATAAHYEAKVTAAASVAASNSLLLSQWALAAASTQGKEQKAFALLQAHANQGLRTAEKALEANIVQILKFKTVVSAKIGILAHHAASKAGEQPADKKQTDTTFDNTPSSGGNKGVVNDYQIKPENICTQDQQGAIGSAKNTLPTPLKKSAPLTPDTALTKLKLSTGIQIACTGTSPQWKSSANELGCSSTGSTALLGKVLKAQLFEADTAAAEQLTTTADGSGDCKGDYPEKVSYWPSNGEVANALCQASKKIQPMPTDLKDTTLAMLKADPDFRKLIRQTIQEKAPDTSSVDKEIDDIYGTDATAFKDKFLTKIGQRTAKVWESGELKDKKYSELSSPEQLAAAHAHATQQRLFDEQVKEKKLAPKPKEMDCKNKVKADCNGECKWEGTDKKGECKAKGGEDGVKAEGKDGKATNTTGSNSFVINKAPLQLAFLVLV</sequence>
<evidence type="ECO:0000259" key="10">
    <source>
        <dbReference type="Pfam" id="PF00913"/>
    </source>
</evidence>
<proteinExistence type="predicted"/>
<evidence type="ECO:0000256" key="8">
    <source>
        <dbReference type="SAM" id="MobiDB-lite"/>
    </source>
</evidence>
<dbReference type="InterPro" id="IPR001812">
    <property type="entry name" value="Trypano_VSG_A_N_dom"/>
</dbReference>
<dbReference type="VEuPathDB" id="TriTrypDB:Tb1125.3.490"/>
<accession>A0A1J0R617</accession>
<dbReference type="EMBL" id="KX699301">
    <property type="protein sequence ID" value="APD73257.1"/>
    <property type="molecule type" value="Genomic_DNA"/>
</dbReference>
<dbReference type="SUPFAM" id="SSF58087">
    <property type="entry name" value="Variant surface glycoprotein (N-terminal domain)"/>
    <property type="match status" value="1"/>
</dbReference>
<feature type="region of interest" description="Disordered" evidence="8">
    <location>
        <begin position="437"/>
        <end position="468"/>
    </location>
</feature>
<evidence type="ECO:0000313" key="11">
    <source>
        <dbReference type="EMBL" id="APD73257.1"/>
    </source>
</evidence>
<evidence type="ECO:0000256" key="7">
    <source>
        <dbReference type="ARBA" id="ARBA00023288"/>
    </source>
</evidence>
<dbReference type="VEuPathDB" id="TriTrypDB:Tb427_000402700"/>
<feature type="region of interest" description="Disordered" evidence="8">
    <location>
        <begin position="132"/>
        <end position="162"/>
    </location>
</feature>
<feature type="chain" id="PRO_5012678518" evidence="9">
    <location>
        <begin position="25"/>
        <end position="485"/>
    </location>
</feature>
<evidence type="ECO:0000256" key="1">
    <source>
        <dbReference type="ARBA" id="ARBA00002523"/>
    </source>
</evidence>
<keyword evidence="7" id="KW-0449">Lipoprotein</keyword>
<keyword evidence="4" id="KW-0336">GPI-anchor</keyword>
<protein>
    <submittedName>
        <fullName evidence="11">Variant surface glycoprotein 1125.500</fullName>
    </submittedName>
</protein>
<dbReference type="VEuPathDB" id="TriTrypDB:Tb427_000463700"/>
<evidence type="ECO:0000256" key="5">
    <source>
        <dbReference type="ARBA" id="ARBA00023136"/>
    </source>
</evidence>
<evidence type="ECO:0000256" key="2">
    <source>
        <dbReference type="ARBA" id="ARBA00004609"/>
    </source>
</evidence>
<dbReference type="AlphaFoldDB" id="A0A1J0R617"/>
<dbReference type="Pfam" id="PF00913">
    <property type="entry name" value="Trypan_glycop"/>
    <property type="match status" value="1"/>
</dbReference>